<evidence type="ECO:0000256" key="2">
    <source>
        <dbReference type="ARBA" id="ARBA00022737"/>
    </source>
</evidence>
<name>A0A0B6ZF38_9EUPU</name>
<organism evidence="4">
    <name type="scientific">Arion vulgaris</name>
    <dbReference type="NCBI Taxonomy" id="1028688"/>
    <lineage>
        <taxon>Eukaryota</taxon>
        <taxon>Metazoa</taxon>
        <taxon>Spiralia</taxon>
        <taxon>Lophotrochozoa</taxon>
        <taxon>Mollusca</taxon>
        <taxon>Gastropoda</taxon>
        <taxon>Heterobranchia</taxon>
        <taxon>Euthyneura</taxon>
        <taxon>Panpulmonata</taxon>
        <taxon>Eupulmonata</taxon>
        <taxon>Stylommatophora</taxon>
        <taxon>Helicina</taxon>
        <taxon>Arionoidea</taxon>
        <taxon>Arionidae</taxon>
        <taxon>Arion</taxon>
    </lineage>
</organism>
<proteinExistence type="predicted"/>
<feature type="compositionally biased region" description="Acidic residues" evidence="3">
    <location>
        <begin position="120"/>
        <end position="143"/>
    </location>
</feature>
<dbReference type="PANTHER" id="PTHR14588">
    <property type="entry name" value="DDB1- AND CUL4-ASSOCIATED FACTOR 10"/>
    <property type="match status" value="1"/>
</dbReference>
<keyword evidence="1" id="KW-0853">WD repeat</keyword>
<dbReference type="GO" id="GO:0080008">
    <property type="term" value="C:Cul4-RING E3 ubiquitin ligase complex"/>
    <property type="evidence" value="ECO:0007669"/>
    <property type="project" value="TreeGrafter"/>
</dbReference>
<gene>
    <name evidence="4" type="primary">ORF61090</name>
</gene>
<reference evidence="4" key="1">
    <citation type="submission" date="2014-12" db="EMBL/GenBank/DDBJ databases">
        <title>Insight into the proteome of Arion vulgaris.</title>
        <authorList>
            <person name="Aradska J."/>
            <person name="Bulat T."/>
            <person name="Smidak R."/>
            <person name="Sarate P."/>
            <person name="Gangsoo J."/>
            <person name="Sialana F."/>
            <person name="Bilban M."/>
            <person name="Lubec G."/>
        </authorList>
    </citation>
    <scope>NUCLEOTIDE SEQUENCE</scope>
    <source>
        <tissue evidence="4">Skin</tissue>
    </source>
</reference>
<dbReference type="AlphaFoldDB" id="A0A0B6ZF38"/>
<evidence type="ECO:0000256" key="3">
    <source>
        <dbReference type="SAM" id="MobiDB-lite"/>
    </source>
</evidence>
<protein>
    <submittedName>
        <fullName evidence="4">Uncharacterized protein</fullName>
    </submittedName>
</protein>
<feature type="region of interest" description="Disordered" evidence="3">
    <location>
        <begin position="118"/>
        <end position="164"/>
    </location>
</feature>
<evidence type="ECO:0000256" key="1">
    <source>
        <dbReference type="ARBA" id="ARBA00022574"/>
    </source>
</evidence>
<dbReference type="EMBL" id="HACG01020167">
    <property type="protein sequence ID" value="CEK67032.1"/>
    <property type="molecule type" value="Transcribed_RNA"/>
</dbReference>
<dbReference type="PANTHER" id="PTHR14588:SF2">
    <property type="entry name" value="DDB1- AND CUL4-ASSOCIATED FACTOR 10"/>
    <property type="match status" value="1"/>
</dbReference>
<evidence type="ECO:0000313" key="4">
    <source>
        <dbReference type="EMBL" id="CEK67032.1"/>
    </source>
</evidence>
<feature type="non-terminal residue" evidence="4">
    <location>
        <position position="1"/>
    </location>
</feature>
<dbReference type="InterPro" id="IPR039085">
    <property type="entry name" value="DCA10"/>
</dbReference>
<sequence length="164" mass="18336">TMQVHPQGWCVASRNTTVDEESEWTCVHDIQQIEHDNKIDILRERASSLDAAISNDISRDSIDIESQMLLQSSSRDRDTFFLQSGELPTGSLFGFRPELRGLQSSYNDHNEWSLLNGTVDSDDTSSDDEFDINSSGDDDDADVDVPAAQMSSPHNRYLFSADTS</sequence>
<accession>A0A0B6ZF38</accession>
<keyword evidence="2" id="KW-0677">Repeat</keyword>